<reference evidence="1 2" key="1">
    <citation type="journal article" date="2015" name="Genome Announc.">
        <title>Expanding the biotechnology potential of lactobacilli through comparative genomics of 213 strains and associated genera.</title>
        <authorList>
            <person name="Sun Z."/>
            <person name="Harris H.M."/>
            <person name="McCann A."/>
            <person name="Guo C."/>
            <person name="Argimon S."/>
            <person name="Zhang W."/>
            <person name="Yang X."/>
            <person name="Jeffery I.B."/>
            <person name="Cooney J.C."/>
            <person name="Kagawa T.F."/>
            <person name="Liu W."/>
            <person name="Song Y."/>
            <person name="Salvetti E."/>
            <person name="Wrobel A."/>
            <person name="Rasinkangas P."/>
            <person name="Parkhill J."/>
            <person name="Rea M.C."/>
            <person name="O'Sullivan O."/>
            <person name="Ritari J."/>
            <person name="Douillard F.P."/>
            <person name="Paul Ross R."/>
            <person name="Yang R."/>
            <person name="Briner A.E."/>
            <person name="Felis G.E."/>
            <person name="de Vos W.M."/>
            <person name="Barrangou R."/>
            <person name="Klaenhammer T.R."/>
            <person name="Caufield P.W."/>
            <person name="Cui Y."/>
            <person name="Zhang H."/>
            <person name="O'Toole P.W."/>
        </authorList>
    </citation>
    <scope>NUCLEOTIDE SEQUENCE [LARGE SCALE GENOMIC DNA]</scope>
    <source>
        <strain evidence="1 2">DSM 22698</strain>
    </source>
</reference>
<organism evidence="1 2">
    <name type="scientific">Lacticaseibacillus thailandensis DSM 22698 = JCM 13996</name>
    <dbReference type="NCBI Taxonomy" id="1423810"/>
    <lineage>
        <taxon>Bacteria</taxon>
        <taxon>Bacillati</taxon>
        <taxon>Bacillota</taxon>
        <taxon>Bacilli</taxon>
        <taxon>Lactobacillales</taxon>
        <taxon>Lactobacillaceae</taxon>
        <taxon>Lacticaseibacillus</taxon>
    </lineage>
</organism>
<comment type="caution">
    <text evidence="1">The sequence shown here is derived from an EMBL/GenBank/DDBJ whole genome shotgun (WGS) entry which is preliminary data.</text>
</comment>
<evidence type="ECO:0000313" key="2">
    <source>
        <dbReference type="Proteomes" id="UP000051789"/>
    </source>
</evidence>
<sequence length="79" mass="8708">MAHLPNWHITVDSTKMRDDNGHGEYRLRYAASVMLAVISCPSGGPQKALSMLSTINENARERSQMMGCEAISRANEKAT</sequence>
<proteinExistence type="predicted"/>
<protein>
    <submittedName>
        <fullName evidence="1">Uncharacterized protein</fullName>
    </submittedName>
</protein>
<gene>
    <name evidence="1" type="ORF">FD19_GL000262</name>
</gene>
<dbReference type="AlphaFoldDB" id="A0A0R2CIB7"/>
<keyword evidence="2" id="KW-1185">Reference proteome</keyword>
<name>A0A0R2CIB7_9LACO</name>
<dbReference type="PATRIC" id="fig|1423810.4.peg.265"/>
<dbReference type="EMBL" id="AYZK01000001">
    <property type="protein sequence ID" value="KRM87980.1"/>
    <property type="molecule type" value="Genomic_DNA"/>
</dbReference>
<evidence type="ECO:0000313" key="1">
    <source>
        <dbReference type="EMBL" id="KRM87980.1"/>
    </source>
</evidence>
<accession>A0A0R2CIB7</accession>
<dbReference type="Proteomes" id="UP000051789">
    <property type="component" value="Unassembled WGS sequence"/>
</dbReference>